<feature type="chain" id="PRO_5006933819" evidence="3">
    <location>
        <begin position="19"/>
        <end position="227"/>
    </location>
</feature>
<dbReference type="VEuPathDB" id="FungiDB:T552_01984"/>
<accession>A0A0W4ZIC8</accession>
<keyword evidence="2" id="KW-0472">Membrane</keyword>
<sequence>MRVVRVLSALIFFSGVLAEVDRESNVFPRWFGWGSSSSSSSDSTPNADSKDATSKVADSLGSTGLGNKAADSAGFGKLPDSGGVGLGNNGVADSKGSAKEGLHSGLVVVRLNDGTTKTTSGKLLTTTTIVQSYTTSISGPTTLFENGVKYVVPGPTILTITDCPCTRTLTFMTSTVTRCVCTTEVSNFDVIPTDDMPFVNFGTKLGIAGFGMTFVTFFLVFLTMVLL</sequence>
<dbReference type="AlphaFoldDB" id="A0A0W4ZIC8"/>
<dbReference type="OrthoDB" id="4094614at2759"/>
<keyword evidence="5" id="KW-1185">Reference proteome</keyword>
<reference evidence="5" key="1">
    <citation type="journal article" date="2016" name="Nat. Commun.">
        <title>Genome analysis of three Pneumocystis species reveals adaptation mechanisms to life exclusively in mammalian hosts.</title>
        <authorList>
            <person name="Ma L."/>
            <person name="Chen Z."/>
            <person name="Huang D.W."/>
            <person name="Kutty G."/>
            <person name="Ishihara M."/>
            <person name="Wang H."/>
            <person name="Abouelleil A."/>
            <person name="Bishop L."/>
            <person name="Davey E."/>
            <person name="Deng R."/>
            <person name="Deng X."/>
            <person name="Fan L."/>
            <person name="Fantoni G."/>
            <person name="Fitzgerald M."/>
            <person name="Gogineni E."/>
            <person name="Goldberg J.M."/>
            <person name="Handley G."/>
            <person name="Hu X."/>
            <person name="Huber C."/>
            <person name="Jiao X."/>
            <person name="Jones K."/>
            <person name="Levin J.Z."/>
            <person name="Liu Y."/>
            <person name="Macdonald P."/>
            <person name="Melnikov A."/>
            <person name="Raley C."/>
            <person name="Sassi M."/>
            <person name="Sherman B.T."/>
            <person name="Song X."/>
            <person name="Sykes S."/>
            <person name="Tran B."/>
            <person name="Walsh L."/>
            <person name="Xia Y."/>
            <person name="Yang J."/>
            <person name="Young S."/>
            <person name="Zeng Q."/>
            <person name="Zheng X."/>
            <person name="Stephens R."/>
            <person name="Nusbaum C."/>
            <person name="Birren B.W."/>
            <person name="Azadi P."/>
            <person name="Lempicki R.A."/>
            <person name="Cuomo C.A."/>
            <person name="Kovacs J.A."/>
        </authorList>
    </citation>
    <scope>NUCLEOTIDE SEQUENCE [LARGE SCALE GENOMIC DNA]</scope>
    <source>
        <strain evidence="5">B80</strain>
    </source>
</reference>
<comment type="caution">
    <text evidence="4">The sequence shown here is derived from an EMBL/GenBank/DDBJ whole genome shotgun (WGS) entry which is preliminary data.</text>
</comment>
<dbReference type="Proteomes" id="UP000054454">
    <property type="component" value="Unassembled WGS sequence"/>
</dbReference>
<evidence type="ECO:0000256" key="3">
    <source>
        <dbReference type="SAM" id="SignalP"/>
    </source>
</evidence>
<feature type="signal peptide" evidence="3">
    <location>
        <begin position="1"/>
        <end position="18"/>
    </location>
</feature>
<evidence type="ECO:0000256" key="2">
    <source>
        <dbReference type="SAM" id="Phobius"/>
    </source>
</evidence>
<keyword evidence="3" id="KW-0732">Signal</keyword>
<protein>
    <submittedName>
        <fullName evidence="4">Uncharacterized protein</fullName>
    </submittedName>
</protein>
<name>A0A0W4ZIC8_PNEC8</name>
<feature type="region of interest" description="Disordered" evidence="1">
    <location>
        <begin position="34"/>
        <end position="58"/>
    </location>
</feature>
<keyword evidence="2" id="KW-1133">Transmembrane helix</keyword>
<keyword evidence="2" id="KW-0812">Transmembrane</keyword>
<dbReference type="RefSeq" id="XP_018225833.1">
    <property type="nucleotide sequence ID" value="XM_018370544.1"/>
</dbReference>
<evidence type="ECO:0000313" key="4">
    <source>
        <dbReference type="EMBL" id="KTW28124.1"/>
    </source>
</evidence>
<dbReference type="GeneID" id="28936747"/>
<dbReference type="EMBL" id="LFVZ01000008">
    <property type="protein sequence ID" value="KTW28124.1"/>
    <property type="molecule type" value="Genomic_DNA"/>
</dbReference>
<gene>
    <name evidence="4" type="ORF">T552_01984</name>
</gene>
<organism evidence="4 5">
    <name type="scientific">Pneumocystis carinii (strain B80)</name>
    <name type="common">Rat pneumocystis pneumonia agent</name>
    <name type="synonym">Pneumocystis carinii f. sp. carinii</name>
    <dbReference type="NCBI Taxonomy" id="1408658"/>
    <lineage>
        <taxon>Eukaryota</taxon>
        <taxon>Fungi</taxon>
        <taxon>Dikarya</taxon>
        <taxon>Ascomycota</taxon>
        <taxon>Taphrinomycotina</taxon>
        <taxon>Pneumocystomycetes</taxon>
        <taxon>Pneumocystaceae</taxon>
        <taxon>Pneumocystis</taxon>
    </lineage>
</organism>
<evidence type="ECO:0000313" key="5">
    <source>
        <dbReference type="Proteomes" id="UP000054454"/>
    </source>
</evidence>
<evidence type="ECO:0000256" key="1">
    <source>
        <dbReference type="SAM" id="MobiDB-lite"/>
    </source>
</evidence>
<proteinExistence type="predicted"/>
<feature type="transmembrane region" description="Helical" evidence="2">
    <location>
        <begin position="205"/>
        <end position="226"/>
    </location>
</feature>